<reference evidence="2 3" key="1">
    <citation type="journal article" date="2016" name="Nat. Commun.">
        <title>Thousands of microbial genomes shed light on interconnected biogeochemical processes in an aquifer system.</title>
        <authorList>
            <person name="Anantharaman K."/>
            <person name="Brown C.T."/>
            <person name="Hug L.A."/>
            <person name="Sharon I."/>
            <person name="Castelle C.J."/>
            <person name="Probst A.J."/>
            <person name="Thomas B.C."/>
            <person name="Singh A."/>
            <person name="Wilkins M.J."/>
            <person name="Karaoz U."/>
            <person name="Brodie E.L."/>
            <person name="Williams K.H."/>
            <person name="Hubbard S.S."/>
            <person name="Banfield J.F."/>
        </authorList>
    </citation>
    <scope>NUCLEOTIDE SEQUENCE [LARGE SCALE GENOMIC DNA]</scope>
</reference>
<accession>A0A1F6W514</accession>
<name>A0A1F6W514_9BACT</name>
<dbReference type="AlphaFoldDB" id="A0A1F6W514"/>
<organism evidence="2 3">
    <name type="scientific">Candidatus Nomurabacteria bacterium RIFCSPHIGHO2_02_FULL_37_13</name>
    <dbReference type="NCBI Taxonomy" id="1801750"/>
    <lineage>
        <taxon>Bacteria</taxon>
        <taxon>Candidatus Nomuraibacteriota</taxon>
    </lineage>
</organism>
<keyword evidence="1" id="KW-0472">Membrane</keyword>
<comment type="caution">
    <text evidence="2">The sequence shown here is derived from an EMBL/GenBank/DDBJ whole genome shotgun (WGS) entry which is preliminary data.</text>
</comment>
<dbReference type="Proteomes" id="UP000178374">
    <property type="component" value="Unassembled WGS sequence"/>
</dbReference>
<protein>
    <submittedName>
        <fullName evidence="2">Uncharacterized protein</fullName>
    </submittedName>
</protein>
<evidence type="ECO:0000256" key="1">
    <source>
        <dbReference type="SAM" id="Phobius"/>
    </source>
</evidence>
<gene>
    <name evidence="2" type="ORF">A3B85_02530</name>
</gene>
<evidence type="ECO:0000313" key="3">
    <source>
        <dbReference type="Proteomes" id="UP000178374"/>
    </source>
</evidence>
<sequence length="210" mass="22718">MRIVIVLVAFVALLILGFIAWITRFSLAAVVAGVFLIVFISAWGAEMAKIATLPSPVHMLIGWASVLCLIVIVWIAGSQQWEVLKAKADIGNCQNEKTEKWIKIPAGFYRGTEGRCVAGTPPSPPASSQAPTVPPPGPINACTTPCTMYVDWDVKIETGGRPYSVQFFGKTEFLNRSGRGDKFTLDQFTPGNANFASLDGPLQIELFSAK</sequence>
<dbReference type="EMBL" id="MFUA01000019">
    <property type="protein sequence ID" value="OGI76775.1"/>
    <property type="molecule type" value="Genomic_DNA"/>
</dbReference>
<evidence type="ECO:0000313" key="2">
    <source>
        <dbReference type="EMBL" id="OGI76775.1"/>
    </source>
</evidence>
<proteinExistence type="predicted"/>
<keyword evidence="1" id="KW-1133">Transmembrane helix</keyword>
<feature type="transmembrane region" description="Helical" evidence="1">
    <location>
        <begin position="57"/>
        <end position="77"/>
    </location>
</feature>
<keyword evidence="1" id="KW-0812">Transmembrane</keyword>
<feature type="transmembrane region" description="Helical" evidence="1">
    <location>
        <begin position="27"/>
        <end position="45"/>
    </location>
</feature>